<keyword evidence="1" id="KW-0285">Flavoprotein</keyword>
<evidence type="ECO:0000313" key="7">
    <source>
        <dbReference type="Proteomes" id="UP001597053"/>
    </source>
</evidence>
<sequence length="600" mass="64169">RGAPPAPGPGYPPGRPAIVLPTRYHASFRMRPTQVPVTTGERGGFMGAMANPVILTVDDDPVVSRAVARDLRRRYSERYRVIRAGSGPEALDALREIKLRGEQVALLLADHRMPEMNGIEFLEAAMDLFPAARRVLLTAYADTDAAIEAINVVDLDHYLLKPWHPPEEKLYPVMDGLLEAWAATPEAALTEIRVVGHRWSAPSFKIRDFLARNLVPYRWLLTDDPEGARLLAAAGAGETDVPLVVTAEGKTLIAPSTAELAGVVGIAVQPTTDFYDVVVVGGGAAGLGSAVYAASEGLRTVLVERRATGGQAGQSSRIENYLGFPDGVSGAQLTDRARRQALKFGAELLGTREVIGLTEAGGARLLRFGDGTEIAAHTVVLATGVSYRALDAPGVSDFTGRGVFYGAVSTEAPNCVDQDVYIVGGANSAGQAAVFFSRYAARVHLLVRGADLTASMSRYLIDQLEQSDRIIVHPHTQVVGAAGGEHLERITLRDSRTGEVRTADTSWLFVFIGAEPRTDWLDGVLVRDQRGFIITGPDLVSDGKPPSGWSLSRDPYHLETSLPGVFAAGDVRSQSVKRVASAVGEGAMAVSLVHRYLAAQ</sequence>
<organism evidence="6 7">
    <name type="scientific">Micromonospora azadirachtae</name>
    <dbReference type="NCBI Taxonomy" id="1970735"/>
    <lineage>
        <taxon>Bacteria</taxon>
        <taxon>Bacillati</taxon>
        <taxon>Actinomycetota</taxon>
        <taxon>Actinomycetes</taxon>
        <taxon>Micromonosporales</taxon>
        <taxon>Micromonosporaceae</taxon>
        <taxon>Micromonospora</taxon>
    </lineage>
</organism>
<dbReference type="SMART" id="SM00448">
    <property type="entry name" value="REC"/>
    <property type="match status" value="1"/>
</dbReference>
<dbReference type="Pfam" id="PF00072">
    <property type="entry name" value="Response_reg"/>
    <property type="match status" value="1"/>
</dbReference>
<keyword evidence="7" id="KW-1185">Reference proteome</keyword>
<dbReference type="Proteomes" id="UP001597053">
    <property type="component" value="Unassembled WGS sequence"/>
</dbReference>
<comment type="caution">
    <text evidence="6">The sequence shown here is derived from an EMBL/GenBank/DDBJ whole genome shotgun (WGS) entry which is preliminary data.</text>
</comment>
<evidence type="ECO:0000313" key="6">
    <source>
        <dbReference type="EMBL" id="MFD0783936.1"/>
    </source>
</evidence>
<evidence type="ECO:0000256" key="3">
    <source>
        <dbReference type="ARBA" id="ARBA00048132"/>
    </source>
</evidence>
<gene>
    <name evidence="6" type="ORF">ACFQZ8_08415</name>
</gene>
<protein>
    <submittedName>
        <fullName evidence="6">FAD-dependent oxidoreductase</fullName>
    </submittedName>
</protein>
<dbReference type="InterPro" id="IPR023753">
    <property type="entry name" value="FAD/NAD-binding_dom"/>
</dbReference>
<reference evidence="7" key="1">
    <citation type="journal article" date="2019" name="Int. J. Syst. Evol. Microbiol.">
        <title>The Global Catalogue of Microorganisms (GCM) 10K type strain sequencing project: providing services to taxonomists for standard genome sequencing and annotation.</title>
        <authorList>
            <consortium name="The Broad Institute Genomics Platform"/>
            <consortium name="The Broad Institute Genome Sequencing Center for Infectious Disease"/>
            <person name="Wu L."/>
            <person name="Ma J."/>
        </authorList>
    </citation>
    <scope>NUCLEOTIDE SEQUENCE [LARGE SCALE GENOMIC DNA]</scope>
    <source>
        <strain evidence="7">JCM 32148</strain>
    </source>
</reference>
<dbReference type="EMBL" id="JBHTHM010000268">
    <property type="protein sequence ID" value="MFD0783936.1"/>
    <property type="molecule type" value="Genomic_DNA"/>
</dbReference>
<comment type="catalytic activity">
    <reaction evidence="3">
        <text>[thioredoxin]-dithiol + NADP(+) = [thioredoxin]-disulfide + NADPH + H(+)</text>
        <dbReference type="Rhea" id="RHEA:20345"/>
        <dbReference type="Rhea" id="RHEA-COMP:10698"/>
        <dbReference type="Rhea" id="RHEA-COMP:10700"/>
        <dbReference type="ChEBI" id="CHEBI:15378"/>
        <dbReference type="ChEBI" id="CHEBI:29950"/>
        <dbReference type="ChEBI" id="CHEBI:50058"/>
        <dbReference type="ChEBI" id="CHEBI:57783"/>
        <dbReference type="ChEBI" id="CHEBI:58349"/>
        <dbReference type="EC" id="1.8.1.9"/>
    </reaction>
</comment>
<feature type="non-terminal residue" evidence="6">
    <location>
        <position position="1"/>
    </location>
</feature>
<evidence type="ECO:0000259" key="5">
    <source>
        <dbReference type="PROSITE" id="PS50110"/>
    </source>
</evidence>
<dbReference type="PROSITE" id="PS50110">
    <property type="entry name" value="RESPONSE_REGULATORY"/>
    <property type="match status" value="1"/>
</dbReference>
<accession>A0ABW2ZZ82</accession>
<evidence type="ECO:0000256" key="4">
    <source>
        <dbReference type="PROSITE-ProRule" id="PRU00169"/>
    </source>
</evidence>
<dbReference type="Gene3D" id="3.50.50.60">
    <property type="entry name" value="FAD/NAD(P)-binding domain"/>
    <property type="match status" value="2"/>
</dbReference>
<dbReference type="InterPro" id="IPR036188">
    <property type="entry name" value="FAD/NAD-bd_sf"/>
</dbReference>
<dbReference type="InterPro" id="IPR050097">
    <property type="entry name" value="Ferredoxin-NADP_redctase_2"/>
</dbReference>
<dbReference type="InterPro" id="IPR011006">
    <property type="entry name" value="CheY-like_superfamily"/>
</dbReference>
<dbReference type="PANTHER" id="PTHR48105">
    <property type="entry name" value="THIOREDOXIN REDUCTASE 1-RELATED-RELATED"/>
    <property type="match status" value="1"/>
</dbReference>
<keyword evidence="2" id="KW-0560">Oxidoreductase</keyword>
<feature type="modified residue" description="4-aspartylphosphate" evidence="4">
    <location>
        <position position="110"/>
    </location>
</feature>
<feature type="domain" description="Response regulatory" evidence="5">
    <location>
        <begin position="53"/>
        <end position="176"/>
    </location>
</feature>
<dbReference type="Gene3D" id="3.40.50.2300">
    <property type="match status" value="1"/>
</dbReference>
<proteinExistence type="predicted"/>
<dbReference type="SUPFAM" id="SSF51905">
    <property type="entry name" value="FAD/NAD(P)-binding domain"/>
    <property type="match status" value="1"/>
</dbReference>
<dbReference type="PRINTS" id="PR00469">
    <property type="entry name" value="PNDRDTASEII"/>
</dbReference>
<name>A0ABW2ZZ82_9ACTN</name>
<keyword evidence="4" id="KW-0597">Phosphoprotein</keyword>
<dbReference type="InterPro" id="IPR001789">
    <property type="entry name" value="Sig_transdc_resp-reg_receiver"/>
</dbReference>
<evidence type="ECO:0000256" key="2">
    <source>
        <dbReference type="ARBA" id="ARBA00023002"/>
    </source>
</evidence>
<dbReference type="PRINTS" id="PR00368">
    <property type="entry name" value="FADPNR"/>
</dbReference>
<evidence type="ECO:0000256" key="1">
    <source>
        <dbReference type="ARBA" id="ARBA00022630"/>
    </source>
</evidence>
<dbReference type="Pfam" id="PF07992">
    <property type="entry name" value="Pyr_redox_2"/>
    <property type="match status" value="1"/>
</dbReference>
<dbReference type="SUPFAM" id="SSF52172">
    <property type="entry name" value="CheY-like"/>
    <property type="match status" value="1"/>
</dbReference>